<dbReference type="EMBL" id="CP050474">
    <property type="protein sequence ID" value="UTZ35176.1"/>
    <property type="molecule type" value="Genomic_DNA"/>
</dbReference>
<evidence type="ECO:0000313" key="2">
    <source>
        <dbReference type="Proteomes" id="UP001059912"/>
    </source>
</evidence>
<sequence length="134" mass="14846">MFYIIEPEIAGVLGESTSLDTSTHPPVVTNLEFIIDSWLGDSIIESFPCFLVTKTLASNISDIGVTGYEFDSANVVVSEDYVDHRVPEFVWLKVNGKGGVDDFGLTEDFRLIVSQAVMDILNINGLDHAEIERY</sequence>
<reference evidence="1" key="1">
    <citation type="submission" date="2020-03" db="EMBL/GenBank/DDBJ databases">
        <title>Five strains of Vibrio campbellii isolated from Mariana Trench.</title>
        <authorList>
            <person name="Liang J."/>
            <person name="Zhang X.-H."/>
        </authorList>
    </citation>
    <scope>NUCLEOTIDE SEQUENCE</scope>
    <source>
        <strain evidence="1">LJC013</strain>
        <plasmid evidence="1">unnamed3</plasmid>
    </source>
</reference>
<protein>
    <submittedName>
        <fullName evidence="1">Uncharacterized protein</fullName>
    </submittedName>
</protein>
<proteinExistence type="predicted"/>
<accession>A0ABY5IQP0</accession>
<name>A0ABY5IQP0_9VIBR</name>
<dbReference type="Proteomes" id="UP001059912">
    <property type="component" value="Plasmid unnamed3"/>
</dbReference>
<keyword evidence="2" id="KW-1185">Reference proteome</keyword>
<keyword evidence="1" id="KW-0614">Plasmid</keyword>
<organism evidence="1 2">
    <name type="scientific">Vibrio campbellii</name>
    <dbReference type="NCBI Taxonomy" id="680"/>
    <lineage>
        <taxon>Bacteria</taxon>
        <taxon>Pseudomonadati</taxon>
        <taxon>Pseudomonadota</taxon>
        <taxon>Gammaproteobacteria</taxon>
        <taxon>Vibrionales</taxon>
        <taxon>Vibrionaceae</taxon>
        <taxon>Vibrio</taxon>
    </lineage>
</organism>
<evidence type="ECO:0000313" key="1">
    <source>
        <dbReference type="EMBL" id="UTZ35176.1"/>
    </source>
</evidence>
<gene>
    <name evidence="1" type="ORF">HB762_28335</name>
</gene>
<geneLocation type="plasmid" evidence="1 2">
    <name>unnamed3</name>
</geneLocation>
<dbReference type="RefSeq" id="WP_255905538.1">
    <property type="nucleotide sequence ID" value="NZ_CP050466.1"/>
</dbReference>